<name>A0ABN1RI70_9ACTN</name>
<comment type="caution">
    <text evidence="1">The sequence shown here is derived from an EMBL/GenBank/DDBJ whole genome shotgun (WGS) entry which is preliminary data.</text>
</comment>
<keyword evidence="2" id="KW-1185">Reference proteome</keyword>
<proteinExistence type="predicted"/>
<dbReference type="RefSeq" id="WP_343980141.1">
    <property type="nucleotide sequence ID" value="NZ_BAAAHK010000019.1"/>
</dbReference>
<evidence type="ECO:0000313" key="1">
    <source>
        <dbReference type="EMBL" id="GAA0957674.1"/>
    </source>
</evidence>
<dbReference type="Proteomes" id="UP001500542">
    <property type="component" value="Unassembled WGS sequence"/>
</dbReference>
<sequence length="130" mass="13870">MKGAYLISLDQGFFEEIVAVLSAEGAVCAWGQDPMVQLVDGGGRVLTVFGEYEDRDFLEGPDVVLVPGGEGVVIPDLRAVAVCSVECRWEELFVEVVGRLAGRVSAAMWVVDGKDVVWGAGAIDVERVAL</sequence>
<evidence type="ECO:0000313" key="2">
    <source>
        <dbReference type="Proteomes" id="UP001500542"/>
    </source>
</evidence>
<reference evidence="1 2" key="1">
    <citation type="journal article" date="2019" name="Int. J. Syst. Evol. Microbiol.">
        <title>The Global Catalogue of Microorganisms (GCM) 10K type strain sequencing project: providing services to taxonomists for standard genome sequencing and annotation.</title>
        <authorList>
            <consortium name="The Broad Institute Genomics Platform"/>
            <consortium name="The Broad Institute Genome Sequencing Center for Infectious Disease"/>
            <person name="Wu L."/>
            <person name="Ma J."/>
        </authorList>
    </citation>
    <scope>NUCLEOTIDE SEQUENCE [LARGE SCALE GENOMIC DNA]</scope>
    <source>
        <strain evidence="1 2">JCM 10977</strain>
    </source>
</reference>
<accession>A0ABN1RI70</accession>
<gene>
    <name evidence="1" type="ORF">GCM10009554_68740</name>
</gene>
<organism evidence="1 2">
    <name type="scientific">Kribbella koreensis</name>
    <dbReference type="NCBI Taxonomy" id="57909"/>
    <lineage>
        <taxon>Bacteria</taxon>
        <taxon>Bacillati</taxon>
        <taxon>Actinomycetota</taxon>
        <taxon>Actinomycetes</taxon>
        <taxon>Propionibacteriales</taxon>
        <taxon>Kribbellaceae</taxon>
        <taxon>Kribbella</taxon>
    </lineage>
</organism>
<protein>
    <submittedName>
        <fullName evidence="1">Uncharacterized protein</fullName>
    </submittedName>
</protein>
<dbReference type="EMBL" id="BAAAHK010000019">
    <property type="protein sequence ID" value="GAA0957674.1"/>
    <property type="molecule type" value="Genomic_DNA"/>
</dbReference>